<feature type="region of interest" description="Disordered" evidence="1">
    <location>
        <begin position="1"/>
        <end position="28"/>
    </location>
</feature>
<sequence length="100" mass="10580">MTDEGRPAKGRGKPGAVASSSAGPSPVQRRWLARGADQPGGKLPLFDTDGREVPKATIRACLAAGWAEPWFANPVKPDWLVCKLTAEGYRAVGREPPATV</sequence>
<keyword evidence="3" id="KW-1185">Reference proteome</keyword>
<organism evidence="2 3">
    <name type="scientific">Phreatobacter cathodiphilus</name>
    <dbReference type="NCBI Taxonomy" id="1868589"/>
    <lineage>
        <taxon>Bacteria</taxon>
        <taxon>Pseudomonadati</taxon>
        <taxon>Pseudomonadota</taxon>
        <taxon>Alphaproteobacteria</taxon>
        <taxon>Hyphomicrobiales</taxon>
        <taxon>Phreatobacteraceae</taxon>
        <taxon>Phreatobacter</taxon>
    </lineage>
</organism>
<accession>A0A2S0N8Z4</accession>
<reference evidence="2 3" key="1">
    <citation type="submission" date="2018-03" db="EMBL/GenBank/DDBJ databases">
        <title>Genome sequencing of Phreatobacter sp.</title>
        <authorList>
            <person name="Kim S.-J."/>
            <person name="Heo J."/>
            <person name="Kwon S.-W."/>
        </authorList>
    </citation>
    <scope>NUCLEOTIDE SEQUENCE [LARGE SCALE GENOMIC DNA]</scope>
    <source>
        <strain evidence="2 3">S-12</strain>
    </source>
</reference>
<dbReference type="RefSeq" id="WP_106747982.1">
    <property type="nucleotide sequence ID" value="NZ_CP027668.1"/>
</dbReference>
<evidence type="ECO:0000313" key="2">
    <source>
        <dbReference type="EMBL" id="AVO44639.1"/>
    </source>
</evidence>
<gene>
    <name evidence="2" type="ORF">C6569_05970</name>
</gene>
<evidence type="ECO:0000256" key="1">
    <source>
        <dbReference type="SAM" id="MobiDB-lite"/>
    </source>
</evidence>
<dbReference type="EMBL" id="CP027668">
    <property type="protein sequence ID" value="AVO44639.1"/>
    <property type="molecule type" value="Genomic_DNA"/>
</dbReference>
<proteinExistence type="predicted"/>
<dbReference type="OrthoDB" id="7632078at2"/>
<protein>
    <submittedName>
        <fullName evidence="2">Uncharacterized protein</fullName>
    </submittedName>
</protein>
<evidence type="ECO:0000313" key="3">
    <source>
        <dbReference type="Proteomes" id="UP000237889"/>
    </source>
</evidence>
<dbReference type="AlphaFoldDB" id="A0A2S0N8Z4"/>
<dbReference type="Proteomes" id="UP000237889">
    <property type="component" value="Chromosome"/>
</dbReference>
<feature type="compositionally biased region" description="Low complexity" evidence="1">
    <location>
        <begin position="14"/>
        <end position="27"/>
    </location>
</feature>
<name>A0A2S0N8Z4_9HYPH</name>
<dbReference type="KEGG" id="phr:C6569_05970"/>